<feature type="compositionally biased region" description="Polar residues" evidence="1">
    <location>
        <begin position="837"/>
        <end position="852"/>
    </location>
</feature>
<gene>
    <name evidence="2" type="ORF">PL8927_80045</name>
</gene>
<evidence type="ECO:0000256" key="1">
    <source>
        <dbReference type="SAM" id="MobiDB-lite"/>
    </source>
</evidence>
<dbReference type="EMBL" id="CZCU02000157">
    <property type="protein sequence ID" value="VXD24266.1"/>
    <property type="molecule type" value="Genomic_DNA"/>
</dbReference>
<dbReference type="Proteomes" id="UP000184550">
    <property type="component" value="Unassembled WGS sequence"/>
</dbReference>
<feature type="region of interest" description="Disordered" evidence="1">
    <location>
        <begin position="826"/>
        <end position="859"/>
    </location>
</feature>
<protein>
    <recommendedName>
        <fullName evidence="4">ATPase (AAA+ superfamily)</fullName>
    </recommendedName>
</protein>
<evidence type="ECO:0000313" key="2">
    <source>
        <dbReference type="EMBL" id="VXD24266.1"/>
    </source>
</evidence>
<reference evidence="2" key="1">
    <citation type="submission" date="2019-10" db="EMBL/GenBank/DDBJ databases">
        <authorList>
            <consortium name="Genoscope - CEA"/>
            <person name="William W."/>
        </authorList>
    </citation>
    <scope>NUCLEOTIDE SEQUENCE [LARGE SCALE GENOMIC DNA]</scope>
    <source>
        <strain evidence="2">BBR_PRJEB10992</strain>
    </source>
</reference>
<keyword evidence="3" id="KW-1185">Reference proteome</keyword>
<comment type="caution">
    <text evidence="2">The sequence shown here is derived from an EMBL/GenBank/DDBJ whole genome shotgun (WGS) entry which is preliminary data.</text>
</comment>
<sequence>MTAYQLKPWTQVVTPHPDILDGKLDNATYAANLGSVIRQEPKCPRLYRDARDFFNSTYLTGELRGILADVLKGLQGDAGNRVIQLRTPFGGGKTHTLLSLYHLTKNREQLRGISQLDALPDPGEVTVAAFTGLDISVSTGEQIENGPHILTPWGYLAWQIGGIEAYQLIEADDKNRTAPGNNDLRKIIGDKPTLILMDEFLVYIENAMGITLGDSTFGRQILTFIQKLTEVVRELPKTVLVYSLQASVQEAIGNEGLLSVLDKLVSRIDAKKEPVSGDEVMEVVRKRLFTDIGNTEIIAEVARQQAALFRKFRESYTTTNREKQEVEQQAKLLEERIKLSYPFHPDLLDLMYHRWGSLPSYQRTRGALQFLASMVYALREKNDLSWLISPGNVLFDHEAVRSAFFSQVGERDNYSAVMAADLIGRKAKVNFVDQRIAQDVPTKSNLKVGSRLASAILMYSFGARGGEERGVFEQEIVGACLAPGLDRNTIVTVLNDLREELLYLHYVGQRYRFETKANLNKLVTDEENKIAGDDVLERIQGDLKNSLKTAQGKVVLWPKDSSAIPDHINQFCTVYLDASWAEKSTEALQEDGMRWLENRGNDKRDYKNAIAFVIPNAIQFDKARKAARTLLAVNSLVKDKDKHKFSIEDLDELKAKAKDATSSLDAGLRRLYEQILLPLRPQEQAQIRLEMVDLQSQINTSQNLQDRVLDALKSYVFNSITVAKIISYSQINESEIGVIQGDELISYFFRFPGYPKLLSDEPIKKAILGAIADGNMGYVPKLKIVGDSVAIDKPELISFNRHIPADELDLSGYLLAPRIVEQFQQPCPEPENDETQSDSTNYSDSLTGNTGSKVAEQKPTVEYKSANSSLTRTVIADIVDGKQAAKRYTLSSILNKAQVFEFFEMLQRLSDKADDMSIKIEIKASTKGEFDQNWIRNAIEEPLDEMDIQANTKLE</sequence>
<accession>A0A7Z9BZI3</accession>
<dbReference type="OrthoDB" id="9757917at2"/>
<proteinExistence type="predicted"/>
<dbReference type="RefSeq" id="WP_083617094.1">
    <property type="nucleotide sequence ID" value="NZ_LR734826.1"/>
</dbReference>
<name>A0A7Z9BZI3_9CYAN</name>
<dbReference type="Pfam" id="PF04465">
    <property type="entry name" value="DUF499"/>
    <property type="match status" value="1"/>
</dbReference>
<evidence type="ECO:0008006" key="4">
    <source>
        <dbReference type="Google" id="ProtNLM"/>
    </source>
</evidence>
<dbReference type="AlphaFoldDB" id="A0A7Z9BZI3"/>
<organism evidence="2 3">
    <name type="scientific">Planktothrix serta PCC 8927</name>
    <dbReference type="NCBI Taxonomy" id="671068"/>
    <lineage>
        <taxon>Bacteria</taxon>
        <taxon>Bacillati</taxon>
        <taxon>Cyanobacteriota</taxon>
        <taxon>Cyanophyceae</taxon>
        <taxon>Oscillatoriophycideae</taxon>
        <taxon>Oscillatoriales</taxon>
        <taxon>Microcoleaceae</taxon>
        <taxon>Planktothrix</taxon>
    </lineage>
</organism>
<dbReference type="InterPro" id="IPR007555">
    <property type="entry name" value="DUF499"/>
</dbReference>
<evidence type="ECO:0000313" key="3">
    <source>
        <dbReference type="Proteomes" id="UP000184550"/>
    </source>
</evidence>